<dbReference type="STRING" id="75743.A0A401NRJ5"/>
<dbReference type="InterPro" id="IPR013083">
    <property type="entry name" value="Znf_RING/FYVE/PHD"/>
</dbReference>
<dbReference type="Gene3D" id="3.30.160.60">
    <property type="entry name" value="Classic Zinc Finger"/>
    <property type="match status" value="1"/>
</dbReference>
<accession>A0A401NRJ5</accession>
<dbReference type="PROSITE" id="PS50089">
    <property type="entry name" value="ZF_RING_2"/>
    <property type="match status" value="1"/>
</dbReference>
<protein>
    <recommendedName>
        <fullName evidence="12">RING-type E3 ubiquitin transferase</fullName>
    </recommendedName>
</protein>
<dbReference type="PANTHER" id="PTHR25465">
    <property type="entry name" value="B-BOX DOMAIN CONTAINING"/>
    <property type="match status" value="1"/>
</dbReference>
<dbReference type="SUPFAM" id="SSF49899">
    <property type="entry name" value="Concanavalin A-like lectins/glucanases"/>
    <property type="match status" value="1"/>
</dbReference>
<dbReference type="PROSITE" id="PS00518">
    <property type="entry name" value="ZF_RING_1"/>
    <property type="match status" value="1"/>
</dbReference>
<dbReference type="InterPro" id="IPR001870">
    <property type="entry name" value="B30.2/SPRY"/>
</dbReference>
<evidence type="ECO:0000256" key="1">
    <source>
        <dbReference type="ARBA" id="ARBA00022588"/>
    </source>
</evidence>
<dbReference type="EMBL" id="BFAA01006661">
    <property type="protein sequence ID" value="GCB63490.1"/>
    <property type="molecule type" value="Genomic_DNA"/>
</dbReference>
<evidence type="ECO:0000259" key="9">
    <source>
        <dbReference type="PROSITE" id="PS50188"/>
    </source>
</evidence>
<keyword evidence="2" id="KW-0479">Metal-binding</keyword>
<dbReference type="InterPro" id="IPR027370">
    <property type="entry name" value="Znf-RING_euk"/>
</dbReference>
<name>A0A401NRJ5_SCYTO</name>
<dbReference type="CDD" id="cd19769">
    <property type="entry name" value="Bbox2_TRIM16-like"/>
    <property type="match status" value="1"/>
</dbReference>
<dbReference type="PROSITE" id="PS50119">
    <property type="entry name" value="ZF_BBOX"/>
    <property type="match status" value="1"/>
</dbReference>
<dbReference type="PROSITE" id="PS50188">
    <property type="entry name" value="B302_SPRY"/>
    <property type="match status" value="1"/>
</dbReference>
<proteinExistence type="predicted"/>
<gene>
    <name evidence="10" type="ORF">scyTo_0013211</name>
</gene>
<evidence type="ECO:0000259" key="8">
    <source>
        <dbReference type="PROSITE" id="PS50119"/>
    </source>
</evidence>
<dbReference type="InterPro" id="IPR017907">
    <property type="entry name" value="Znf_RING_CS"/>
</dbReference>
<evidence type="ECO:0000313" key="10">
    <source>
        <dbReference type="EMBL" id="GCB63490.1"/>
    </source>
</evidence>
<dbReference type="InterPro" id="IPR051051">
    <property type="entry name" value="E3_ubiq-ligase_TRIM/RNF"/>
</dbReference>
<dbReference type="InterPro" id="IPR043136">
    <property type="entry name" value="B30.2/SPRY_sf"/>
</dbReference>
<dbReference type="SUPFAM" id="SSF57845">
    <property type="entry name" value="B-box zinc-binding domain"/>
    <property type="match status" value="1"/>
</dbReference>
<dbReference type="Pfam" id="PF00643">
    <property type="entry name" value="zf-B_box"/>
    <property type="match status" value="1"/>
</dbReference>
<dbReference type="PRINTS" id="PR01407">
    <property type="entry name" value="BUTYPHLNCDUF"/>
</dbReference>
<dbReference type="Gene3D" id="3.30.40.10">
    <property type="entry name" value="Zinc/RING finger domain, C3HC4 (zinc finger)"/>
    <property type="match status" value="1"/>
</dbReference>
<dbReference type="InterPro" id="IPR003877">
    <property type="entry name" value="SPRY_dom"/>
</dbReference>
<organism evidence="10 11">
    <name type="scientific">Scyliorhinus torazame</name>
    <name type="common">Cloudy catshark</name>
    <name type="synonym">Catulus torazame</name>
    <dbReference type="NCBI Taxonomy" id="75743"/>
    <lineage>
        <taxon>Eukaryota</taxon>
        <taxon>Metazoa</taxon>
        <taxon>Chordata</taxon>
        <taxon>Craniata</taxon>
        <taxon>Vertebrata</taxon>
        <taxon>Chondrichthyes</taxon>
        <taxon>Elasmobranchii</taxon>
        <taxon>Galeomorphii</taxon>
        <taxon>Galeoidea</taxon>
        <taxon>Carcharhiniformes</taxon>
        <taxon>Scyliorhinidae</taxon>
        <taxon>Scyliorhinus</taxon>
    </lineage>
</organism>
<keyword evidence="3 6" id="KW-0863">Zinc-finger</keyword>
<keyword evidence="11" id="KW-1185">Reference proteome</keyword>
<dbReference type="InterPro" id="IPR000315">
    <property type="entry name" value="Znf_B-box"/>
</dbReference>
<feature type="domain" description="RING-type" evidence="7">
    <location>
        <begin position="10"/>
        <end position="74"/>
    </location>
</feature>
<evidence type="ECO:0000256" key="3">
    <source>
        <dbReference type="ARBA" id="ARBA00022771"/>
    </source>
</evidence>
<reference evidence="10 11" key="1">
    <citation type="journal article" date="2018" name="Nat. Ecol. Evol.">
        <title>Shark genomes provide insights into elasmobranch evolution and the origin of vertebrates.</title>
        <authorList>
            <person name="Hara Y"/>
            <person name="Yamaguchi K"/>
            <person name="Onimaru K"/>
            <person name="Kadota M"/>
            <person name="Koyanagi M"/>
            <person name="Keeley SD"/>
            <person name="Tatsumi K"/>
            <person name="Tanaka K"/>
            <person name="Motone F"/>
            <person name="Kageyama Y"/>
            <person name="Nozu R"/>
            <person name="Adachi N"/>
            <person name="Nishimura O"/>
            <person name="Nakagawa R"/>
            <person name="Tanegashima C"/>
            <person name="Kiyatake I"/>
            <person name="Matsumoto R"/>
            <person name="Murakumo K"/>
            <person name="Nishida K"/>
            <person name="Terakita A"/>
            <person name="Kuratani S"/>
            <person name="Sato K"/>
            <person name="Hyodo S Kuraku.S."/>
        </authorList>
    </citation>
    <scope>NUCLEOTIDE SEQUENCE [LARGE SCALE GENOMIC DNA]</scope>
</reference>
<comment type="caution">
    <text evidence="10">The sequence shown here is derived from an EMBL/GenBank/DDBJ whole genome shotgun (WGS) entry which is preliminary data.</text>
</comment>
<evidence type="ECO:0000259" key="7">
    <source>
        <dbReference type="PROSITE" id="PS50089"/>
    </source>
</evidence>
<feature type="domain" description="B30.2/SPRY" evidence="9">
    <location>
        <begin position="351"/>
        <end position="548"/>
    </location>
</feature>
<keyword evidence="5" id="KW-0391">Immunity</keyword>
<evidence type="ECO:0000256" key="2">
    <source>
        <dbReference type="ARBA" id="ARBA00022723"/>
    </source>
</evidence>
<keyword evidence="1" id="KW-0399">Innate immunity</keyword>
<dbReference type="Proteomes" id="UP000288216">
    <property type="component" value="Unassembled WGS sequence"/>
</dbReference>
<dbReference type="AlphaFoldDB" id="A0A401NRJ5"/>
<dbReference type="SUPFAM" id="SSF57850">
    <property type="entry name" value="RING/U-box"/>
    <property type="match status" value="1"/>
</dbReference>
<dbReference type="PANTHER" id="PTHR25465:SF31">
    <property type="entry name" value="RING-TYPE DOMAIN-CONTAINING PROTEIN"/>
    <property type="match status" value="1"/>
</dbReference>
<sequence length="552" mass="61811">MDSLDEELVCVICRDILVDPVTLPCGHNFCNNCVVQLKHWARNAEPGTDDEDDDNATPTSPSLAVPCYTCPLCHSSCPVSLELKRNVVLHNIIERHWQAGASSLSCDLCKGVQRAAADKSCVNCGESFCALHLMPHQENPTFRDHVLVKPTTNISRLCKQHGKELELYCQTDQCPLCAYCMLPTETSHHHHQVIKLTDAASIIRDECKRELAKVDKDLAAVDNGLCDLEETASAQKDKLKKQEQTHLDFFRKVQLFLDIEERAWRKRYSVTCAQVNLMVDRKAAKLKQSQAILRQAKGTLQIAFGMENPMLLLQVLSSVRSTKIKEQDLGLKELQEVTNHLKNIVPEPHFTKKRNIPCILTALGELFSNQVIQLDTSNAHAQLEISREGITVGAVEGKHNEVCSAERFSTSFNVLAKKGYITGLHYWEVSVKNIPSWAVGVAYQSIPRVPPGSRLGTEENSWAFSCSKGGLCCAQHNTEVMYFRYEKQLENIGIYLDCDSGILAFCDADSVQCLYTFYCTLNAPVFPAFCPKFNENEEFSMVPMVIHSGIID</sequence>
<dbReference type="InterPro" id="IPR001841">
    <property type="entry name" value="Znf_RING"/>
</dbReference>
<dbReference type="Gene3D" id="2.60.120.920">
    <property type="match status" value="1"/>
</dbReference>
<dbReference type="InterPro" id="IPR003879">
    <property type="entry name" value="Butyrophylin_SPRY"/>
</dbReference>
<evidence type="ECO:0000256" key="5">
    <source>
        <dbReference type="ARBA" id="ARBA00022859"/>
    </source>
</evidence>
<dbReference type="OrthoDB" id="5330228at2759"/>
<dbReference type="Pfam" id="PF00622">
    <property type="entry name" value="SPRY"/>
    <property type="match status" value="1"/>
</dbReference>
<dbReference type="OMA" id="PLCAYCM"/>
<dbReference type="SMART" id="SM00449">
    <property type="entry name" value="SPRY"/>
    <property type="match status" value="1"/>
</dbReference>
<dbReference type="SMART" id="SM00336">
    <property type="entry name" value="BBOX"/>
    <property type="match status" value="2"/>
</dbReference>
<evidence type="ECO:0000256" key="4">
    <source>
        <dbReference type="ARBA" id="ARBA00022833"/>
    </source>
</evidence>
<dbReference type="Pfam" id="PF13445">
    <property type="entry name" value="zf-RING_UBOX"/>
    <property type="match status" value="1"/>
</dbReference>
<dbReference type="InterPro" id="IPR013320">
    <property type="entry name" value="ConA-like_dom_sf"/>
</dbReference>
<dbReference type="GO" id="GO:0045087">
    <property type="term" value="P:innate immune response"/>
    <property type="evidence" value="ECO:0007669"/>
    <property type="project" value="UniProtKB-KW"/>
</dbReference>
<evidence type="ECO:0008006" key="12">
    <source>
        <dbReference type="Google" id="ProtNLM"/>
    </source>
</evidence>
<dbReference type="PROSITE" id="PS00198">
    <property type="entry name" value="4FE4S_FER_1"/>
    <property type="match status" value="1"/>
</dbReference>
<feature type="domain" description="B box-type" evidence="8">
    <location>
        <begin position="153"/>
        <end position="196"/>
    </location>
</feature>
<evidence type="ECO:0000313" key="11">
    <source>
        <dbReference type="Proteomes" id="UP000288216"/>
    </source>
</evidence>
<dbReference type="InterPro" id="IPR017900">
    <property type="entry name" value="4Fe4S_Fe_S_CS"/>
</dbReference>
<dbReference type="GO" id="GO:0008270">
    <property type="term" value="F:zinc ion binding"/>
    <property type="evidence" value="ECO:0007669"/>
    <property type="project" value="UniProtKB-KW"/>
</dbReference>
<dbReference type="SMART" id="SM00184">
    <property type="entry name" value="RING"/>
    <property type="match status" value="1"/>
</dbReference>
<evidence type="ECO:0000256" key="6">
    <source>
        <dbReference type="PROSITE-ProRule" id="PRU00024"/>
    </source>
</evidence>
<keyword evidence="4" id="KW-0862">Zinc</keyword>